<keyword evidence="2" id="KW-1185">Reference proteome</keyword>
<name>A0A1I3LNV0_9HYPH</name>
<dbReference type="STRING" id="1121003.SAMN03080618_01553"/>
<dbReference type="Proteomes" id="UP000242763">
    <property type="component" value="Unassembled WGS sequence"/>
</dbReference>
<proteinExistence type="predicted"/>
<dbReference type="RefSeq" id="WP_175556660.1">
    <property type="nucleotide sequence ID" value="NZ_FORF01000007.1"/>
</dbReference>
<dbReference type="EMBL" id="FORF01000007">
    <property type="protein sequence ID" value="SFI86156.1"/>
    <property type="molecule type" value="Genomic_DNA"/>
</dbReference>
<accession>A0A1I3LNV0</accession>
<evidence type="ECO:0000313" key="1">
    <source>
        <dbReference type="EMBL" id="SFI86156.1"/>
    </source>
</evidence>
<reference evidence="2" key="1">
    <citation type="submission" date="2016-10" db="EMBL/GenBank/DDBJ databases">
        <authorList>
            <person name="Varghese N."/>
            <person name="Submissions S."/>
        </authorList>
    </citation>
    <scope>NUCLEOTIDE SEQUENCE [LARGE SCALE GENOMIC DNA]</scope>
    <source>
        <strain evidence="2">DSM 21857</strain>
    </source>
</reference>
<sequence length="50" mass="5687">MLSAQAEFLIEVAIFRIHGNFLGITFKLEVSRDRQRATCLQPLHSQPVFG</sequence>
<evidence type="ECO:0000313" key="2">
    <source>
        <dbReference type="Proteomes" id="UP000242763"/>
    </source>
</evidence>
<organism evidence="1 2">
    <name type="scientific">Aquamicrobium aerolatum DSM 21857</name>
    <dbReference type="NCBI Taxonomy" id="1121003"/>
    <lineage>
        <taxon>Bacteria</taxon>
        <taxon>Pseudomonadati</taxon>
        <taxon>Pseudomonadota</taxon>
        <taxon>Alphaproteobacteria</taxon>
        <taxon>Hyphomicrobiales</taxon>
        <taxon>Phyllobacteriaceae</taxon>
        <taxon>Aerobium</taxon>
    </lineage>
</organism>
<gene>
    <name evidence="1" type="ORF">SAMN03080618_01553</name>
</gene>
<dbReference type="AlphaFoldDB" id="A0A1I3LNV0"/>
<protein>
    <submittedName>
        <fullName evidence="1">Uncharacterized protein</fullName>
    </submittedName>
</protein>